<comment type="caution">
    <text evidence="1">The sequence shown here is derived from an EMBL/GenBank/DDBJ whole genome shotgun (WGS) entry which is preliminary data.</text>
</comment>
<gene>
    <name evidence="1" type="ORF">I8751_23940</name>
</gene>
<accession>A0A8J7HIE3</accession>
<evidence type="ECO:0000313" key="1">
    <source>
        <dbReference type="EMBL" id="MBH8555343.1"/>
    </source>
</evidence>
<dbReference type="Gene3D" id="2.60.120.10">
    <property type="entry name" value="Jelly Rolls"/>
    <property type="match status" value="1"/>
</dbReference>
<dbReference type="Proteomes" id="UP000599391">
    <property type="component" value="Unassembled WGS sequence"/>
</dbReference>
<keyword evidence="2" id="KW-1185">Reference proteome</keyword>
<name>A0A8J7HIE3_9CYAN</name>
<dbReference type="RefSeq" id="WP_214441565.1">
    <property type="nucleotide sequence ID" value="NZ_JAECZB010000093.1"/>
</dbReference>
<reference evidence="1 2" key="1">
    <citation type="journal article" date="2021" name="Int. J. Syst. Evol. Microbiol.">
        <title>Amazonocrinis nigriterrae gen. nov., sp. nov., Atlanticothrix silvestris gen. nov., sp. nov. and Dendronalium phyllosphericum gen. nov., sp. nov., nostocacean cyanobacteria from Brazilian environments.</title>
        <authorList>
            <person name="Alvarenga D.O."/>
            <person name="Andreote A.P.D."/>
            <person name="Branco L.H.Z."/>
            <person name="Delbaje E."/>
            <person name="Cruz R.B."/>
            <person name="Varani A.M."/>
            <person name="Fiore M.F."/>
        </authorList>
    </citation>
    <scope>NUCLEOTIDE SEQUENCE [LARGE SCALE GENOMIC DNA]</scope>
    <source>
        <strain evidence="1 2">CENA357</strain>
    </source>
</reference>
<evidence type="ECO:0000313" key="2">
    <source>
        <dbReference type="Proteomes" id="UP000599391"/>
    </source>
</evidence>
<dbReference type="EMBL" id="JAECZB010000093">
    <property type="protein sequence ID" value="MBH8555343.1"/>
    <property type="molecule type" value="Genomic_DNA"/>
</dbReference>
<organism evidence="1 2">
    <name type="scientific">Atlanticothrix silvestris CENA357</name>
    <dbReference type="NCBI Taxonomy" id="1725252"/>
    <lineage>
        <taxon>Bacteria</taxon>
        <taxon>Bacillati</taxon>
        <taxon>Cyanobacteriota</taxon>
        <taxon>Cyanophyceae</taxon>
        <taxon>Nostocales</taxon>
        <taxon>Nodulariaceae</taxon>
        <taxon>Atlanticothrix</taxon>
        <taxon>Atlanticothrix silvestris</taxon>
    </lineage>
</organism>
<protein>
    <submittedName>
        <fullName evidence="1">Uncharacterized protein</fullName>
    </submittedName>
</protein>
<sequence>MTVFSLVIPQKLTTSIYDHLAWGLIGLYKRHQEETVYRRVNIGNVEDHAQLKVVEKRSLQSNDSYRLLLLDEVIHVVKTISPVHRYPLIS</sequence>
<dbReference type="InterPro" id="IPR014710">
    <property type="entry name" value="RmlC-like_jellyroll"/>
</dbReference>
<proteinExistence type="predicted"/>
<dbReference type="AlphaFoldDB" id="A0A8J7HIE3"/>